<accession>A0AAD5V2Y3</accession>
<dbReference type="AlphaFoldDB" id="A0AAD5V2Y3"/>
<evidence type="ECO:0000313" key="4">
    <source>
        <dbReference type="Proteomes" id="UP001212997"/>
    </source>
</evidence>
<dbReference type="Proteomes" id="UP001212997">
    <property type="component" value="Unassembled WGS sequence"/>
</dbReference>
<evidence type="ECO:0000313" key="3">
    <source>
        <dbReference type="EMBL" id="KAJ3484684.1"/>
    </source>
</evidence>
<feature type="compositionally biased region" description="Polar residues" evidence="2">
    <location>
        <begin position="322"/>
        <end position="338"/>
    </location>
</feature>
<organism evidence="3 4">
    <name type="scientific">Meripilus lineatus</name>
    <dbReference type="NCBI Taxonomy" id="2056292"/>
    <lineage>
        <taxon>Eukaryota</taxon>
        <taxon>Fungi</taxon>
        <taxon>Dikarya</taxon>
        <taxon>Basidiomycota</taxon>
        <taxon>Agaricomycotina</taxon>
        <taxon>Agaricomycetes</taxon>
        <taxon>Polyporales</taxon>
        <taxon>Meripilaceae</taxon>
        <taxon>Meripilus</taxon>
    </lineage>
</organism>
<protein>
    <submittedName>
        <fullName evidence="3">Uncharacterized protein</fullName>
    </submittedName>
</protein>
<reference evidence="3" key="1">
    <citation type="submission" date="2022-07" db="EMBL/GenBank/DDBJ databases">
        <title>Genome Sequence of Physisporinus lineatus.</title>
        <authorList>
            <person name="Buettner E."/>
        </authorList>
    </citation>
    <scope>NUCLEOTIDE SEQUENCE</scope>
    <source>
        <strain evidence="3">VT162</strain>
    </source>
</reference>
<sequence length="409" mass="45687">MMNAPAVPSLAFQDAVQQISEIITLEKNRTLEKCRVLYEELETEHAQRLAELAVANEKRQTAETELANITAENARLKQELEFAKADAEKARLETTNYQLQYNGICNALLCSDIQLAGTVRMGKKWEDQMRTCIRNQQEIQTLIMPISNSKTSIKLSSKSNASSKQETKPFDTGVIALSESSRRSFIHSVNYLLVSFFRYPNHATGLFSHSGYLCIQFPCQSPEYQPLVPDLIPDTIEDVLGLAPPPDHDFLMDSLPSHCGQSPFPSPSLCPGLETEDDPMDVMKEVETRVVELQVEPVPEKSLSPTLSHTPSPHNSPHNSPQISPQVTGESENVSTHGTGKKWHLLPSPAIPRYPKRFPVPRPPFAPERTQHRVAFVFVGDIPEEDTFNIRTVQLRGADRPDNADPALD</sequence>
<keyword evidence="1" id="KW-0175">Coiled coil</keyword>
<gene>
    <name evidence="3" type="ORF">NLI96_g5486</name>
</gene>
<keyword evidence="4" id="KW-1185">Reference proteome</keyword>
<name>A0AAD5V2Y3_9APHY</name>
<comment type="caution">
    <text evidence="3">The sequence shown here is derived from an EMBL/GenBank/DDBJ whole genome shotgun (WGS) entry which is preliminary data.</text>
</comment>
<feature type="coiled-coil region" evidence="1">
    <location>
        <begin position="38"/>
        <end position="93"/>
    </location>
</feature>
<feature type="compositionally biased region" description="Low complexity" evidence="2">
    <location>
        <begin position="302"/>
        <end position="321"/>
    </location>
</feature>
<proteinExistence type="predicted"/>
<dbReference type="EMBL" id="JANAWD010000180">
    <property type="protein sequence ID" value="KAJ3484684.1"/>
    <property type="molecule type" value="Genomic_DNA"/>
</dbReference>
<evidence type="ECO:0000256" key="2">
    <source>
        <dbReference type="SAM" id="MobiDB-lite"/>
    </source>
</evidence>
<evidence type="ECO:0000256" key="1">
    <source>
        <dbReference type="SAM" id="Coils"/>
    </source>
</evidence>
<feature type="region of interest" description="Disordered" evidence="2">
    <location>
        <begin position="295"/>
        <end position="355"/>
    </location>
</feature>